<dbReference type="Gene3D" id="1.10.260.40">
    <property type="entry name" value="lambda repressor-like DNA-binding domains"/>
    <property type="match status" value="1"/>
</dbReference>
<keyword evidence="3" id="KW-1185">Reference proteome</keyword>
<proteinExistence type="predicted"/>
<dbReference type="InterPro" id="IPR001387">
    <property type="entry name" value="Cro/C1-type_HTH"/>
</dbReference>
<sequence>MVNPDEFVGSALECARVVAGWDLECLSTETGINRTRLAGFETGRNLPTNTEIQALADTLEVLPKFFTIPVEKIPDHAINIKWTNKNENSK</sequence>
<dbReference type="EMBL" id="NDXW01000004">
    <property type="protein sequence ID" value="RDH41714.1"/>
    <property type="molecule type" value="Genomic_DNA"/>
</dbReference>
<evidence type="ECO:0000313" key="2">
    <source>
        <dbReference type="EMBL" id="RDH41714.1"/>
    </source>
</evidence>
<feature type="domain" description="HTH cro/C1-type" evidence="1">
    <location>
        <begin position="15"/>
        <end position="66"/>
    </location>
</feature>
<evidence type="ECO:0000313" key="3">
    <source>
        <dbReference type="Proteomes" id="UP000257039"/>
    </source>
</evidence>
<gene>
    <name evidence="2" type="ORF">B9G39_27020</name>
</gene>
<organism evidence="2 3">
    <name type="scientific">Zooshikella ganghwensis</name>
    <dbReference type="NCBI Taxonomy" id="202772"/>
    <lineage>
        <taxon>Bacteria</taxon>
        <taxon>Pseudomonadati</taxon>
        <taxon>Pseudomonadota</taxon>
        <taxon>Gammaproteobacteria</taxon>
        <taxon>Oceanospirillales</taxon>
        <taxon>Zooshikellaceae</taxon>
        <taxon>Zooshikella</taxon>
    </lineage>
</organism>
<evidence type="ECO:0000259" key="1">
    <source>
        <dbReference type="PROSITE" id="PS50943"/>
    </source>
</evidence>
<dbReference type="Proteomes" id="UP000257039">
    <property type="component" value="Unassembled WGS sequence"/>
</dbReference>
<name>A0A4P9VH56_9GAMM</name>
<accession>A0A4P9VH56</accession>
<dbReference type="AlphaFoldDB" id="A0A4P9VH56"/>
<dbReference type="InterPro" id="IPR010982">
    <property type="entry name" value="Lambda_DNA-bd_dom_sf"/>
</dbReference>
<dbReference type="SUPFAM" id="SSF47413">
    <property type="entry name" value="lambda repressor-like DNA-binding domains"/>
    <property type="match status" value="1"/>
</dbReference>
<dbReference type="PROSITE" id="PS50943">
    <property type="entry name" value="HTH_CROC1"/>
    <property type="match status" value="1"/>
</dbReference>
<comment type="caution">
    <text evidence="2">The sequence shown here is derived from an EMBL/GenBank/DDBJ whole genome shotgun (WGS) entry which is preliminary data.</text>
</comment>
<dbReference type="CDD" id="cd00093">
    <property type="entry name" value="HTH_XRE"/>
    <property type="match status" value="1"/>
</dbReference>
<dbReference type="GO" id="GO:0003677">
    <property type="term" value="F:DNA binding"/>
    <property type="evidence" value="ECO:0007669"/>
    <property type="project" value="InterPro"/>
</dbReference>
<protein>
    <submittedName>
        <fullName evidence="2">XRE family transcriptional regulator</fullName>
    </submittedName>
</protein>
<reference evidence="2 3" key="1">
    <citation type="submission" date="2017-04" db="EMBL/GenBank/DDBJ databases">
        <title>Draft genome sequence of Zooshikella ganghwensis VG4 isolated from Red Sea sediments.</title>
        <authorList>
            <person name="Rehman Z."/>
            <person name="Alam I."/>
            <person name="Kamau A."/>
            <person name="Bajic V."/>
            <person name="Leiknes T."/>
        </authorList>
    </citation>
    <scope>NUCLEOTIDE SEQUENCE [LARGE SCALE GENOMIC DNA]</scope>
    <source>
        <strain evidence="2 3">VG4</strain>
    </source>
</reference>